<dbReference type="GO" id="GO:0003723">
    <property type="term" value="F:RNA binding"/>
    <property type="evidence" value="ECO:0007669"/>
    <property type="project" value="TreeGrafter"/>
</dbReference>
<feature type="region of interest" description="Disordered" evidence="1">
    <location>
        <begin position="1"/>
        <end position="31"/>
    </location>
</feature>
<feature type="region of interest" description="Disordered" evidence="1">
    <location>
        <begin position="127"/>
        <end position="183"/>
    </location>
</feature>
<dbReference type="InterPro" id="IPR039754">
    <property type="entry name" value="Esf1"/>
</dbReference>
<feature type="compositionally biased region" description="Acidic residues" evidence="1">
    <location>
        <begin position="93"/>
        <end position="102"/>
    </location>
</feature>
<gene>
    <name evidence="2" type="ORF">Acr_01g0002150</name>
</gene>
<feature type="compositionally biased region" description="Basic residues" evidence="1">
    <location>
        <begin position="127"/>
        <end position="136"/>
    </location>
</feature>
<feature type="compositionally biased region" description="Basic and acidic residues" evidence="1">
    <location>
        <begin position="163"/>
        <end position="182"/>
    </location>
</feature>
<reference evidence="2 3" key="1">
    <citation type="submission" date="2019-07" db="EMBL/GenBank/DDBJ databases">
        <title>De Novo Assembly of kiwifruit Actinidia rufa.</title>
        <authorList>
            <person name="Sugita-Konishi S."/>
            <person name="Sato K."/>
            <person name="Mori E."/>
            <person name="Abe Y."/>
            <person name="Kisaki G."/>
            <person name="Hamano K."/>
            <person name="Suezawa K."/>
            <person name="Otani M."/>
            <person name="Fukuda T."/>
            <person name="Manabe T."/>
            <person name="Gomi K."/>
            <person name="Tabuchi M."/>
            <person name="Akimitsu K."/>
            <person name="Kataoka I."/>
        </authorList>
    </citation>
    <scope>NUCLEOTIDE SEQUENCE [LARGE SCALE GENOMIC DNA]</scope>
    <source>
        <strain evidence="3">cv. Fuchu</strain>
    </source>
</reference>
<feature type="compositionally biased region" description="Acidic residues" evidence="1">
    <location>
        <begin position="55"/>
        <end position="67"/>
    </location>
</feature>
<dbReference type="OrthoDB" id="10422588at2759"/>
<dbReference type="PANTHER" id="PTHR12202">
    <property type="entry name" value="ESF1 HOMOLOG"/>
    <property type="match status" value="1"/>
</dbReference>
<dbReference type="EMBL" id="BJWL01000001">
    <property type="protein sequence ID" value="GFY80406.1"/>
    <property type="molecule type" value="Genomic_DNA"/>
</dbReference>
<sequence length="200" mass="23179">MEEEAVRGPVVLFADDKEHNESEDDDGEINNKKLPACRMSYNEIAELQFKEILASDENETDEDDNDYVVEGQPEKKHKKKDLYCALLQSGNGSDEDDEDGQDMEVTFNTGLEDESDTMWEAWLWKSREKKARRNSSKHSTDHENSDSDQEPKEDVDDFFIEETSVKGSKEGHSRKQLQKEKQAWQSLSYYWPTITEQMPA</sequence>
<name>A0A7J0E2Q3_9ERIC</name>
<dbReference type="PANTHER" id="PTHR12202:SF0">
    <property type="entry name" value="ESF1 HOMOLOG"/>
    <property type="match status" value="1"/>
</dbReference>
<dbReference type="GO" id="GO:0006364">
    <property type="term" value="P:rRNA processing"/>
    <property type="evidence" value="ECO:0007669"/>
    <property type="project" value="InterPro"/>
</dbReference>
<evidence type="ECO:0000313" key="3">
    <source>
        <dbReference type="Proteomes" id="UP000585474"/>
    </source>
</evidence>
<dbReference type="AlphaFoldDB" id="A0A7J0E2Q3"/>
<evidence type="ECO:0000256" key="1">
    <source>
        <dbReference type="SAM" id="MobiDB-lite"/>
    </source>
</evidence>
<accession>A0A7J0E2Q3</accession>
<proteinExistence type="predicted"/>
<feature type="region of interest" description="Disordered" evidence="1">
    <location>
        <begin position="55"/>
        <end position="112"/>
    </location>
</feature>
<evidence type="ECO:0000313" key="2">
    <source>
        <dbReference type="EMBL" id="GFY80406.1"/>
    </source>
</evidence>
<comment type="caution">
    <text evidence="2">The sequence shown here is derived from an EMBL/GenBank/DDBJ whole genome shotgun (WGS) entry which is preliminary data.</text>
</comment>
<keyword evidence="3" id="KW-1185">Reference proteome</keyword>
<feature type="compositionally biased region" description="Basic and acidic residues" evidence="1">
    <location>
        <begin position="138"/>
        <end position="152"/>
    </location>
</feature>
<organism evidence="2 3">
    <name type="scientific">Actinidia rufa</name>
    <dbReference type="NCBI Taxonomy" id="165716"/>
    <lineage>
        <taxon>Eukaryota</taxon>
        <taxon>Viridiplantae</taxon>
        <taxon>Streptophyta</taxon>
        <taxon>Embryophyta</taxon>
        <taxon>Tracheophyta</taxon>
        <taxon>Spermatophyta</taxon>
        <taxon>Magnoliopsida</taxon>
        <taxon>eudicotyledons</taxon>
        <taxon>Gunneridae</taxon>
        <taxon>Pentapetalae</taxon>
        <taxon>asterids</taxon>
        <taxon>Ericales</taxon>
        <taxon>Actinidiaceae</taxon>
        <taxon>Actinidia</taxon>
    </lineage>
</organism>
<dbReference type="Proteomes" id="UP000585474">
    <property type="component" value="Unassembled WGS sequence"/>
</dbReference>
<protein>
    <submittedName>
        <fullName evidence="2">Uncharacterized protein</fullName>
    </submittedName>
</protein>